<dbReference type="InterPro" id="IPR052057">
    <property type="entry name" value="IS150/IS1296_orfA-like"/>
</dbReference>
<dbReference type="InterPro" id="IPR055247">
    <property type="entry name" value="InsJ-like_HTH"/>
</dbReference>
<dbReference type="EMBL" id="SEHH01000265">
    <property type="protein sequence ID" value="TBX31218.1"/>
    <property type="molecule type" value="Genomic_DNA"/>
</dbReference>
<accession>A0A4Q9XX97</accession>
<dbReference type="Proteomes" id="UP000292648">
    <property type="component" value="Unassembled WGS sequence"/>
</dbReference>
<proteinExistence type="inferred from homology"/>
<evidence type="ECO:0000256" key="1">
    <source>
        <dbReference type="ARBA" id="ARBA00038232"/>
    </source>
</evidence>
<dbReference type="PANTHER" id="PTHR33795:SF1">
    <property type="entry name" value="INSERTION ELEMENT IS150 PROTEIN INSJ"/>
    <property type="match status" value="1"/>
</dbReference>
<dbReference type="Gene3D" id="1.10.10.10">
    <property type="entry name" value="Winged helix-like DNA-binding domain superfamily/Winged helix DNA-binding domain"/>
    <property type="match status" value="2"/>
</dbReference>
<evidence type="ECO:0000313" key="3">
    <source>
        <dbReference type="EMBL" id="TBX31218.1"/>
    </source>
</evidence>
<comment type="caution">
    <text evidence="3">The sequence shown here is derived from an EMBL/GenBank/DDBJ whole genome shotgun (WGS) entry which is preliminary data.</text>
</comment>
<reference evidence="3 4" key="1">
    <citation type="submission" date="2019-01" db="EMBL/GenBank/DDBJ databases">
        <title>Draft genome sequence of Lactobacillus paraplantarum OSY-TC318, a Producer of the novel lantibiotic Paraplantaracin TC318.</title>
        <authorList>
            <person name="Hussein W.E."/>
            <person name="Huang E."/>
            <person name="Yousef A.E."/>
        </authorList>
    </citation>
    <scope>NUCLEOTIDE SEQUENCE [LARGE SCALE GENOMIC DNA]</scope>
    <source>
        <strain evidence="3 4">OSY-TC318</strain>
    </source>
</reference>
<dbReference type="SUPFAM" id="SSF48295">
    <property type="entry name" value="TrpR-like"/>
    <property type="match status" value="1"/>
</dbReference>
<sequence>MTWLDVSSNRTLKCPTIVRQMSLKIARYYFMVKYSSEFKSKVVNEYLDNDISYQALSLKYHIAGHSLVSYWVNSVRRQGLGTLKIKHRIQRYSQDFKLSVVDYIQTNGVSCMRAALRFGISRSLVSSWIKIYREQGIVGLR</sequence>
<feature type="non-terminal residue" evidence="3">
    <location>
        <position position="141"/>
    </location>
</feature>
<organism evidence="3 4">
    <name type="scientific">Lactiplantibacillus paraplantarum</name>
    <dbReference type="NCBI Taxonomy" id="60520"/>
    <lineage>
        <taxon>Bacteria</taxon>
        <taxon>Bacillati</taxon>
        <taxon>Bacillota</taxon>
        <taxon>Bacilli</taxon>
        <taxon>Lactobacillales</taxon>
        <taxon>Lactobacillaceae</taxon>
        <taxon>Lactiplantibacillus</taxon>
    </lineage>
</organism>
<dbReference type="PANTHER" id="PTHR33795">
    <property type="entry name" value="INSERTION ELEMENT IS150 PROTEIN INSJ"/>
    <property type="match status" value="1"/>
</dbReference>
<dbReference type="Pfam" id="PF13518">
    <property type="entry name" value="HTH_28"/>
    <property type="match status" value="1"/>
</dbReference>
<dbReference type="InterPro" id="IPR036388">
    <property type="entry name" value="WH-like_DNA-bd_sf"/>
</dbReference>
<protein>
    <submittedName>
        <fullName evidence="3">Transposase</fullName>
    </submittedName>
</protein>
<comment type="similarity">
    <text evidence="1">Belongs to the IS150/IS1296 orfA family.</text>
</comment>
<dbReference type="InterPro" id="IPR010921">
    <property type="entry name" value="Trp_repressor/repl_initiator"/>
</dbReference>
<gene>
    <name evidence="3" type="ORF">EUZ87_17250</name>
</gene>
<dbReference type="AlphaFoldDB" id="A0A4Q9XX97"/>
<dbReference type="GO" id="GO:0043565">
    <property type="term" value="F:sequence-specific DNA binding"/>
    <property type="evidence" value="ECO:0007669"/>
    <property type="project" value="InterPro"/>
</dbReference>
<evidence type="ECO:0000313" key="4">
    <source>
        <dbReference type="Proteomes" id="UP000292648"/>
    </source>
</evidence>
<feature type="domain" description="Insertion element IS150 protein InsJ-like helix-turn-helix" evidence="2">
    <location>
        <begin position="96"/>
        <end position="141"/>
    </location>
</feature>
<evidence type="ECO:0000259" key="2">
    <source>
        <dbReference type="Pfam" id="PF13518"/>
    </source>
</evidence>
<name>A0A4Q9XX97_9LACO</name>